<dbReference type="PROSITE" id="PS51257">
    <property type="entry name" value="PROKAR_LIPOPROTEIN"/>
    <property type="match status" value="1"/>
</dbReference>
<accession>A0A059G9U1</accession>
<evidence type="ECO:0000256" key="5">
    <source>
        <dbReference type="ARBA" id="ARBA00023237"/>
    </source>
</evidence>
<evidence type="ECO:0000256" key="6">
    <source>
        <dbReference type="ARBA" id="ARBA00023288"/>
    </source>
</evidence>
<keyword evidence="2 8" id="KW-0732">Signal</keyword>
<dbReference type="Proteomes" id="UP000024942">
    <property type="component" value="Unassembled WGS sequence"/>
</dbReference>
<reference evidence="9 10" key="1">
    <citation type="journal article" date="2014" name="Antonie Van Leeuwenhoek">
        <title>Hyphomonas beringensis sp. nov. and Hyphomonas chukchiensis sp. nov., isolated from surface seawater of the Bering Sea and Chukchi Sea.</title>
        <authorList>
            <person name="Li C."/>
            <person name="Lai Q."/>
            <person name="Li G."/>
            <person name="Dong C."/>
            <person name="Wang J."/>
            <person name="Liao Y."/>
            <person name="Shao Z."/>
        </authorList>
    </citation>
    <scope>NUCLEOTIDE SEQUENCE [LARGE SCALE GENOMIC DNA]</scope>
    <source>
        <strain evidence="9 10">SCH89</strain>
    </source>
</reference>
<keyword evidence="6" id="KW-0449">Lipoprotein</keyword>
<dbReference type="PATRIC" id="fig|1280953.3.peg.1002"/>
<evidence type="ECO:0000256" key="8">
    <source>
        <dbReference type="SAM" id="SignalP"/>
    </source>
</evidence>
<keyword evidence="5" id="KW-0998">Cell outer membrane</keyword>
<evidence type="ECO:0000256" key="7">
    <source>
        <dbReference type="SAM" id="MobiDB-lite"/>
    </source>
</evidence>
<dbReference type="RefSeq" id="WP_035536329.1">
    <property type="nucleotide sequence ID" value="NZ_ARYL01000005.1"/>
</dbReference>
<dbReference type="EMBL" id="ARYL01000005">
    <property type="protein sequence ID" value="KDA03479.1"/>
    <property type="molecule type" value="Genomic_DNA"/>
</dbReference>
<keyword evidence="4" id="KW-0564">Palmitate</keyword>
<comment type="subcellular location">
    <subcellularLocation>
        <location evidence="1">Cell outer membrane</location>
        <topology evidence="1">Lipid-anchor</topology>
    </subcellularLocation>
</comment>
<dbReference type="OrthoDB" id="7632589at2"/>
<dbReference type="STRING" id="1280953.HOC_04979"/>
<evidence type="ECO:0000313" key="10">
    <source>
        <dbReference type="Proteomes" id="UP000024942"/>
    </source>
</evidence>
<dbReference type="AlphaFoldDB" id="A0A059G9U1"/>
<evidence type="ECO:0000256" key="4">
    <source>
        <dbReference type="ARBA" id="ARBA00023139"/>
    </source>
</evidence>
<evidence type="ECO:0000256" key="2">
    <source>
        <dbReference type="ARBA" id="ARBA00022729"/>
    </source>
</evidence>
<dbReference type="NCBIfam" id="NF047847">
    <property type="entry name" value="SS_mature_LptM"/>
    <property type="match status" value="1"/>
</dbReference>
<name>A0A059G9U1_9PROT</name>
<feature type="region of interest" description="Disordered" evidence="7">
    <location>
        <begin position="25"/>
        <end position="79"/>
    </location>
</feature>
<feature type="signal peptide" evidence="8">
    <location>
        <begin position="1"/>
        <end position="19"/>
    </location>
</feature>
<feature type="compositionally biased region" description="Acidic residues" evidence="7">
    <location>
        <begin position="63"/>
        <end position="72"/>
    </location>
</feature>
<comment type="caution">
    <text evidence="9">The sequence shown here is derived from an EMBL/GenBank/DDBJ whole genome shotgun (WGS) entry which is preliminary data.</text>
</comment>
<evidence type="ECO:0000313" key="9">
    <source>
        <dbReference type="EMBL" id="KDA03479.1"/>
    </source>
</evidence>
<evidence type="ECO:0008006" key="11">
    <source>
        <dbReference type="Google" id="ProtNLM"/>
    </source>
</evidence>
<dbReference type="InterPro" id="IPR032831">
    <property type="entry name" value="LptM_cons"/>
</dbReference>
<evidence type="ECO:0000256" key="3">
    <source>
        <dbReference type="ARBA" id="ARBA00023136"/>
    </source>
</evidence>
<keyword evidence="10" id="KW-1185">Reference proteome</keyword>
<feature type="chain" id="PRO_5001578645" description="Lipoprotein" evidence="8">
    <location>
        <begin position="20"/>
        <end position="79"/>
    </location>
</feature>
<proteinExistence type="predicted"/>
<sequence length="79" mass="8175">MKRPLLLCAALLAASSLSACGLTGDLKRPAPLWGDPNQNTEAADLPDTAKSDLPPLPERDSEATTDDADDELLGGTDGN</sequence>
<organism evidence="9 10">
    <name type="scientific">Hyphomonas oceanitis SCH89</name>
    <dbReference type="NCBI Taxonomy" id="1280953"/>
    <lineage>
        <taxon>Bacteria</taxon>
        <taxon>Pseudomonadati</taxon>
        <taxon>Pseudomonadota</taxon>
        <taxon>Alphaproteobacteria</taxon>
        <taxon>Hyphomonadales</taxon>
        <taxon>Hyphomonadaceae</taxon>
        <taxon>Hyphomonas</taxon>
    </lineage>
</organism>
<protein>
    <recommendedName>
        <fullName evidence="11">Lipoprotein</fullName>
    </recommendedName>
</protein>
<keyword evidence="3" id="KW-0472">Membrane</keyword>
<evidence type="ECO:0000256" key="1">
    <source>
        <dbReference type="ARBA" id="ARBA00004459"/>
    </source>
</evidence>
<gene>
    <name evidence="9" type="ORF">HOC_04979</name>
</gene>